<protein>
    <recommendedName>
        <fullName evidence="5">Bifunctional inhibitor/plant lipid transfer protein/seed storage helical domain-containing protein</fullName>
    </recommendedName>
</protein>
<keyword evidence="7" id="KW-1185">Reference proteome</keyword>
<dbReference type="Pfam" id="PF00234">
    <property type="entry name" value="Tryp_alpha_amyl"/>
    <property type="match status" value="1"/>
</dbReference>
<keyword evidence="3" id="KW-0446">Lipid-binding</keyword>
<feature type="signal peptide" evidence="4">
    <location>
        <begin position="1"/>
        <end position="25"/>
    </location>
</feature>
<reference evidence="6 7" key="1">
    <citation type="journal article" date="2019" name="Sci. Rep.">
        <title>A high-quality genome of Eragrostis curvula grass provides insights into Poaceae evolution and supports new strategies to enhance forage quality.</title>
        <authorList>
            <person name="Carballo J."/>
            <person name="Santos B.A.C.M."/>
            <person name="Zappacosta D."/>
            <person name="Garbus I."/>
            <person name="Selva J.P."/>
            <person name="Gallo C.A."/>
            <person name="Diaz A."/>
            <person name="Albertini E."/>
            <person name="Caccamo M."/>
            <person name="Echenique V."/>
        </authorList>
    </citation>
    <scope>NUCLEOTIDE SEQUENCE [LARGE SCALE GENOMIC DNA]</scope>
    <source>
        <strain evidence="7">cv. Victoria</strain>
        <tissue evidence="6">Leaf</tissue>
    </source>
</reference>
<dbReference type="GO" id="GO:0008289">
    <property type="term" value="F:lipid binding"/>
    <property type="evidence" value="ECO:0007669"/>
    <property type="project" value="UniProtKB-KW"/>
</dbReference>
<keyword evidence="2" id="KW-0813">Transport</keyword>
<gene>
    <name evidence="6" type="ORF">EJB05_55271</name>
</gene>
<comment type="caution">
    <text evidence="6">The sequence shown here is derived from an EMBL/GenBank/DDBJ whole genome shotgun (WGS) entry which is preliminary data.</text>
</comment>
<feature type="chain" id="PRO_5023912044" description="Bifunctional inhibitor/plant lipid transfer protein/seed storage helical domain-containing protein" evidence="4">
    <location>
        <begin position="26"/>
        <end position="97"/>
    </location>
</feature>
<dbReference type="Gramene" id="TVT99383">
    <property type="protein sequence ID" value="TVT99383"/>
    <property type="gene ID" value="EJB05_55271"/>
</dbReference>
<organism evidence="6 7">
    <name type="scientific">Eragrostis curvula</name>
    <name type="common">weeping love grass</name>
    <dbReference type="NCBI Taxonomy" id="38414"/>
    <lineage>
        <taxon>Eukaryota</taxon>
        <taxon>Viridiplantae</taxon>
        <taxon>Streptophyta</taxon>
        <taxon>Embryophyta</taxon>
        <taxon>Tracheophyta</taxon>
        <taxon>Spermatophyta</taxon>
        <taxon>Magnoliopsida</taxon>
        <taxon>Liliopsida</taxon>
        <taxon>Poales</taxon>
        <taxon>Poaceae</taxon>
        <taxon>PACMAD clade</taxon>
        <taxon>Chloridoideae</taxon>
        <taxon>Eragrostideae</taxon>
        <taxon>Eragrostidinae</taxon>
        <taxon>Eragrostis</taxon>
    </lineage>
</organism>
<dbReference type="PANTHER" id="PTHR33214:SF3">
    <property type="entry name" value="OS01G0691100 PROTEIN"/>
    <property type="match status" value="1"/>
</dbReference>
<dbReference type="Proteomes" id="UP000324897">
    <property type="component" value="Unassembled WGS sequence"/>
</dbReference>
<dbReference type="AlphaFoldDB" id="A0A5J9SK95"/>
<dbReference type="InterPro" id="IPR036312">
    <property type="entry name" value="Bifun_inhib/LTP/seed_sf"/>
</dbReference>
<comment type="similarity">
    <text evidence="1">Belongs to the plant LTP family. B11E subfamily.</text>
</comment>
<sequence length="97" mass="10567">MKLYTALFLLAVVVVSPCTTMVCRASKTAPPKCDPLALRPCAPVVWGDKPSAACCAKLREQKPCLCKYRKNAYLSKYINSPDGMKVAAACRLKGLRC</sequence>
<dbReference type="InterPro" id="IPR016140">
    <property type="entry name" value="Bifunc_inhib/LTP/seed_store"/>
</dbReference>
<dbReference type="EMBL" id="RWGY01000723">
    <property type="protein sequence ID" value="TVT99383.1"/>
    <property type="molecule type" value="Genomic_DNA"/>
</dbReference>
<evidence type="ECO:0000256" key="3">
    <source>
        <dbReference type="ARBA" id="ARBA00023121"/>
    </source>
</evidence>
<evidence type="ECO:0000256" key="4">
    <source>
        <dbReference type="SAM" id="SignalP"/>
    </source>
</evidence>
<dbReference type="PANTHER" id="PTHR33214">
    <property type="entry name" value="BIFUNCTIONAL INHIBITOR/LIPID-TRANSFER PROTEIN/SEED STORAGE 2S ALBUMIN SUPERFAMILY PROTEIN"/>
    <property type="match status" value="1"/>
</dbReference>
<evidence type="ECO:0000256" key="1">
    <source>
        <dbReference type="ARBA" id="ARBA00009707"/>
    </source>
</evidence>
<name>A0A5J9SK95_9POAL</name>
<evidence type="ECO:0000259" key="5">
    <source>
        <dbReference type="Pfam" id="PF00234"/>
    </source>
</evidence>
<evidence type="ECO:0000256" key="2">
    <source>
        <dbReference type="ARBA" id="ARBA00022448"/>
    </source>
</evidence>
<accession>A0A5J9SK95</accession>
<dbReference type="GO" id="GO:0006869">
    <property type="term" value="P:lipid transport"/>
    <property type="evidence" value="ECO:0007669"/>
    <property type="project" value="InterPro"/>
</dbReference>
<dbReference type="SUPFAM" id="SSF47699">
    <property type="entry name" value="Bifunctional inhibitor/lipid-transfer protein/seed storage 2S albumin"/>
    <property type="match status" value="1"/>
</dbReference>
<dbReference type="Gene3D" id="1.10.110.10">
    <property type="entry name" value="Plant lipid-transfer and hydrophobic proteins"/>
    <property type="match status" value="1"/>
</dbReference>
<dbReference type="OrthoDB" id="665742at2759"/>
<evidence type="ECO:0000313" key="7">
    <source>
        <dbReference type="Proteomes" id="UP000324897"/>
    </source>
</evidence>
<dbReference type="InterPro" id="IPR033872">
    <property type="entry name" value="nsLTP2"/>
</dbReference>
<feature type="domain" description="Bifunctional inhibitor/plant lipid transfer protein/seed storage helical" evidence="5">
    <location>
        <begin position="35"/>
        <end position="93"/>
    </location>
</feature>
<evidence type="ECO:0000313" key="6">
    <source>
        <dbReference type="EMBL" id="TVT99383.1"/>
    </source>
</evidence>
<proteinExistence type="inferred from homology"/>
<feature type="non-terminal residue" evidence="6">
    <location>
        <position position="1"/>
    </location>
</feature>
<keyword evidence="4" id="KW-0732">Signal</keyword>